<dbReference type="Proteomes" id="UP000807306">
    <property type="component" value="Unassembled WGS sequence"/>
</dbReference>
<gene>
    <name evidence="1" type="ORF">CPB83DRAFT_863061</name>
</gene>
<organism evidence="1 2">
    <name type="scientific">Crepidotus variabilis</name>
    <dbReference type="NCBI Taxonomy" id="179855"/>
    <lineage>
        <taxon>Eukaryota</taxon>
        <taxon>Fungi</taxon>
        <taxon>Dikarya</taxon>
        <taxon>Basidiomycota</taxon>
        <taxon>Agaricomycotina</taxon>
        <taxon>Agaricomycetes</taxon>
        <taxon>Agaricomycetidae</taxon>
        <taxon>Agaricales</taxon>
        <taxon>Agaricineae</taxon>
        <taxon>Crepidotaceae</taxon>
        <taxon>Crepidotus</taxon>
    </lineage>
</organism>
<reference evidence="1" key="1">
    <citation type="submission" date="2020-11" db="EMBL/GenBank/DDBJ databases">
        <authorList>
            <consortium name="DOE Joint Genome Institute"/>
            <person name="Ahrendt S."/>
            <person name="Riley R."/>
            <person name="Andreopoulos W."/>
            <person name="Labutti K."/>
            <person name="Pangilinan J."/>
            <person name="Ruiz-Duenas F.J."/>
            <person name="Barrasa J.M."/>
            <person name="Sanchez-Garcia M."/>
            <person name="Camarero S."/>
            <person name="Miyauchi S."/>
            <person name="Serrano A."/>
            <person name="Linde D."/>
            <person name="Babiker R."/>
            <person name="Drula E."/>
            <person name="Ayuso-Fernandez I."/>
            <person name="Pacheco R."/>
            <person name="Padilla G."/>
            <person name="Ferreira P."/>
            <person name="Barriuso J."/>
            <person name="Kellner H."/>
            <person name="Castanera R."/>
            <person name="Alfaro M."/>
            <person name="Ramirez L."/>
            <person name="Pisabarro A.G."/>
            <person name="Kuo A."/>
            <person name="Tritt A."/>
            <person name="Lipzen A."/>
            <person name="He G."/>
            <person name="Yan M."/>
            <person name="Ng V."/>
            <person name="Cullen D."/>
            <person name="Martin F."/>
            <person name="Rosso M.-N."/>
            <person name="Henrissat B."/>
            <person name="Hibbett D."/>
            <person name="Martinez A.T."/>
            <person name="Grigoriev I.V."/>
        </authorList>
    </citation>
    <scope>NUCLEOTIDE SEQUENCE</scope>
    <source>
        <strain evidence="1">CBS 506.95</strain>
    </source>
</reference>
<evidence type="ECO:0000313" key="2">
    <source>
        <dbReference type="Proteomes" id="UP000807306"/>
    </source>
</evidence>
<name>A0A9P6E6B6_9AGAR</name>
<keyword evidence="2" id="KW-1185">Reference proteome</keyword>
<dbReference type="AlphaFoldDB" id="A0A9P6E6B6"/>
<sequence>MPSFHHSMSSFANCWHQSSAEFSLDNLNTDPSRTKGSAACCSACESVTFWAESHSVLRR</sequence>
<proteinExistence type="predicted"/>
<dbReference type="EMBL" id="MU157920">
    <property type="protein sequence ID" value="KAF9523317.1"/>
    <property type="molecule type" value="Genomic_DNA"/>
</dbReference>
<comment type="caution">
    <text evidence="1">The sequence shown here is derived from an EMBL/GenBank/DDBJ whole genome shotgun (WGS) entry which is preliminary data.</text>
</comment>
<accession>A0A9P6E6B6</accession>
<protein>
    <submittedName>
        <fullName evidence="1">Uncharacterized protein</fullName>
    </submittedName>
</protein>
<evidence type="ECO:0000313" key="1">
    <source>
        <dbReference type="EMBL" id="KAF9523317.1"/>
    </source>
</evidence>